<dbReference type="PANTHER" id="PTHR32060:SF31">
    <property type="entry name" value="CARBOXYL-TERMINAL-PROCESSING PEPTIDASE 1, CHLOROPLASTIC"/>
    <property type="match status" value="1"/>
</dbReference>
<evidence type="ECO:0000313" key="3">
    <source>
        <dbReference type="Proteomes" id="UP001153076"/>
    </source>
</evidence>
<organism evidence="2 3">
    <name type="scientific">Carnegiea gigantea</name>
    <dbReference type="NCBI Taxonomy" id="171969"/>
    <lineage>
        <taxon>Eukaryota</taxon>
        <taxon>Viridiplantae</taxon>
        <taxon>Streptophyta</taxon>
        <taxon>Embryophyta</taxon>
        <taxon>Tracheophyta</taxon>
        <taxon>Spermatophyta</taxon>
        <taxon>Magnoliopsida</taxon>
        <taxon>eudicotyledons</taxon>
        <taxon>Gunneridae</taxon>
        <taxon>Pentapetalae</taxon>
        <taxon>Caryophyllales</taxon>
        <taxon>Cactineae</taxon>
        <taxon>Cactaceae</taxon>
        <taxon>Cactoideae</taxon>
        <taxon>Echinocereeae</taxon>
        <taxon>Carnegiea</taxon>
    </lineage>
</organism>
<comment type="caution">
    <text evidence="2">The sequence shown here is derived from an EMBL/GenBank/DDBJ whole genome shotgun (WGS) entry which is preliminary data.</text>
</comment>
<proteinExistence type="predicted"/>
<dbReference type="AlphaFoldDB" id="A0A9Q1JHQ7"/>
<evidence type="ECO:0000256" key="1">
    <source>
        <dbReference type="SAM" id="MobiDB-lite"/>
    </source>
</evidence>
<dbReference type="Proteomes" id="UP001153076">
    <property type="component" value="Unassembled WGS sequence"/>
</dbReference>
<sequence>MRVLSLCSVKPPPSHLSYIICSLNNSGTLKNSEPTSVKWSQKHSIGTAATGAALSLGLLLFSPPSLSLAADSFSAIEPSPLTPSPSMEHKKDNTLSSSIRTRLKAHDTIRRMLASLGDPYTHFLTPDEGKRRRIRANREERLSEEKEQTTGREIEKRAKQFCLNLFSKMARYDMTGIGINLREIPDGNGDIKLKVLGLILDGVAHAAGVRQKGKVTNSNYES</sequence>
<dbReference type="OrthoDB" id="43580at2759"/>
<reference evidence="2" key="1">
    <citation type="submission" date="2022-04" db="EMBL/GenBank/DDBJ databases">
        <title>Carnegiea gigantea Genome sequencing and assembly v2.</title>
        <authorList>
            <person name="Copetti D."/>
            <person name="Sanderson M.J."/>
            <person name="Burquez A."/>
            <person name="Wojciechowski M.F."/>
        </authorList>
    </citation>
    <scope>NUCLEOTIDE SEQUENCE</scope>
    <source>
        <strain evidence="2">SGP5-SGP5p</strain>
        <tissue evidence="2">Aerial part</tissue>
    </source>
</reference>
<dbReference type="Gene3D" id="3.30.750.44">
    <property type="match status" value="1"/>
</dbReference>
<protein>
    <submittedName>
        <fullName evidence="2">Uncharacterized protein</fullName>
    </submittedName>
</protein>
<dbReference type="GO" id="GO:0004175">
    <property type="term" value="F:endopeptidase activity"/>
    <property type="evidence" value="ECO:0007669"/>
    <property type="project" value="TreeGrafter"/>
</dbReference>
<feature type="region of interest" description="Disordered" evidence="1">
    <location>
        <begin position="128"/>
        <end position="151"/>
    </location>
</feature>
<gene>
    <name evidence="2" type="ORF">Cgig2_022415</name>
</gene>
<accession>A0A9Q1JHQ7</accession>
<dbReference type="EMBL" id="JAKOGI010002016">
    <property type="protein sequence ID" value="KAJ8423244.1"/>
    <property type="molecule type" value="Genomic_DNA"/>
</dbReference>
<dbReference type="PANTHER" id="PTHR32060">
    <property type="entry name" value="TAIL-SPECIFIC PROTEASE"/>
    <property type="match status" value="1"/>
</dbReference>
<name>A0A9Q1JHQ7_9CARY</name>
<evidence type="ECO:0000313" key="2">
    <source>
        <dbReference type="EMBL" id="KAJ8423244.1"/>
    </source>
</evidence>
<keyword evidence="3" id="KW-1185">Reference proteome</keyword>